<gene>
    <name evidence="1" type="ORF">Hypma_004052</name>
</gene>
<organism evidence="1 2">
    <name type="scientific">Hypsizygus marmoreus</name>
    <name type="common">White beech mushroom</name>
    <name type="synonym">Agaricus marmoreus</name>
    <dbReference type="NCBI Taxonomy" id="39966"/>
    <lineage>
        <taxon>Eukaryota</taxon>
        <taxon>Fungi</taxon>
        <taxon>Dikarya</taxon>
        <taxon>Basidiomycota</taxon>
        <taxon>Agaricomycotina</taxon>
        <taxon>Agaricomycetes</taxon>
        <taxon>Agaricomycetidae</taxon>
        <taxon>Agaricales</taxon>
        <taxon>Tricholomatineae</taxon>
        <taxon>Lyophyllaceae</taxon>
        <taxon>Hypsizygus</taxon>
    </lineage>
</organism>
<evidence type="ECO:0000313" key="1">
    <source>
        <dbReference type="EMBL" id="RDB15607.1"/>
    </source>
</evidence>
<dbReference type="EMBL" id="LUEZ02000149">
    <property type="protein sequence ID" value="RDB15607.1"/>
    <property type="molecule type" value="Genomic_DNA"/>
</dbReference>
<comment type="caution">
    <text evidence="1">The sequence shown here is derived from an EMBL/GenBank/DDBJ whole genome shotgun (WGS) entry which is preliminary data.</text>
</comment>
<sequence length="181" mass="21151">MALLQRLQSTFVYPWGAKRTLSIVSTERDMGETRSSRSGSLPPQVILTYGTVMRAYGRKRLMYLDFDAVLDTFEHDFGIVRSPTSQSCLLDEGFSVTFYRTHGHGDSAVMLTIDPTSWHELLRNVTRIDFGRRQKMPWWKKVGMIIARFEPFLPRVYEALKALAHWYWNPLEREMNILRTD</sequence>
<accession>A0A369J4Q2</accession>
<protein>
    <submittedName>
        <fullName evidence="1">Uncharacterized protein</fullName>
    </submittedName>
</protein>
<reference evidence="1" key="1">
    <citation type="submission" date="2018-04" db="EMBL/GenBank/DDBJ databases">
        <title>Whole genome sequencing of Hypsizygus marmoreus.</title>
        <authorList>
            <person name="Choi I.-G."/>
            <person name="Min B."/>
            <person name="Kim J.-G."/>
            <person name="Kim S."/>
            <person name="Oh Y.-L."/>
            <person name="Kong W.-S."/>
            <person name="Park H."/>
            <person name="Jeong J."/>
            <person name="Song E.-S."/>
        </authorList>
    </citation>
    <scope>NUCLEOTIDE SEQUENCE [LARGE SCALE GENOMIC DNA]</scope>
    <source>
        <strain evidence="1">51987-8</strain>
    </source>
</reference>
<dbReference type="OrthoDB" id="2986010at2759"/>
<evidence type="ECO:0000313" key="2">
    <source>
        <dbReference type="Proteomes" id="UP000076154"/>
    </source>
</evidence>
<dbReference type="InParanoid" id="A0A369J4Q2"/>
<proteinExistence type="predicted"/>
<keyword evidence="2" id="KW-1185">Reference proteome</keyword>
<dbReference type="Proteomes" id="UP000076154">
    <property type="component" value="Unassembled WGS sequence"/>
</dbReference>
<dbReference type="AlphaFoldDB" id="A0A369J4Q2"/>
<name>A0A369J4Q2_HYPMA</name>